<dbReference type="InterPro" id="IPR006059">
    <property type="entry name" value="SBP"/>
</dbReference>
<sequence>MDVKHTLRYTAALAALLASASLAHADCGIEKGSVRILSNDFLALQLVSAAATACASDTVTVTSNLTAEHKNIQVPALSTNPSSYTIAVVANGSLVPLLNDGLVRPMDDLVAKYGQQLQPNQLIKIDGKVMAIAFMANAQHLMYRKSVLDAAGIAEPKTYEDMVAAAVTLKEKGGIASPLVANFKPGWDLGQEFVNMFSGYGGEFFEPGTANLAINGEAGLKALAMMKAMADTMAPEYMTYDTNSLDPVWTGSGAAMMNMWGSRASAIIDTAGAAPDVAADTVLAAAPTVGGGTIPATTLWWDGFAMAKNITDEDAEASFQAMMAGIAPEVAAANPAAAAWLIKGYEPTPAAVGVFATVAAGAKPYPMLPYMGLLHTALGNNLAEFMQGQESAEQALADVTTAYNTAATEAGFLK</sequence>
<dbReference type="Gene3D" id="3.40.190.10">
    <property type="entry name" value="Periplasmic binding protein-like II"/>
    <property type="match status" value="1"/>
</dbReference>
<protein>
    <submittedName>
        <fullName evidence="4">Extracellular solute-binding protein</fullName>
    </submittedName>
</protein>
<evidence type="ECO:0000256" key="1">
    <source>
        <dbReference type="ARBA" id="ARBA00004418"/>
    </source>
</evidence>
<evidence type="ECO:0000313" key="4">
    <source>
        <dbReference type="EMBL" id="NUB43691.1"/>
    </source>
</evidence>
<keyword evidence="3" id="KW-0732">Signal</keyword>
<dbReference type="Pfam" id="PF01547">
    <property type="entry name" value="SBP_bac_1"/>
    <property type="match status" value="1"/>
</dbReference>
<evidence type="ECO:0000256" key="2">
    <source>
        <dbReference type="ARBA" id="ARBA00008520"/>
    </source>
</evidence>
<comment type="subcellular location">
    <subcellularLocation>
        <location evidence="1">Periplasm</location>
    </subcellularLocation>
</comment>
<reference evidence="4" key="1">
    <citation type="submission" date="2020-05" db="EMBL/GenBank/DDBJ databases">
        <title>Fertoebacter nigrum gen. nov., sp. nov., a new member of the family Rhodobacteraceae.</title>
        <authorList>
            <person name="Szuroczki S."/>
            <person name="Abbaszade G."/>
            <person name="Buni D."/>
            <person name="Schumann P."/>
            <person name="Toth E."/>
        </authorList>
    </citation>
    <scope>NUCLEOTIDE SEQUENCE</scope>
    <source>
        <strain evidence="4">RG-N-1a</strain>
    </source>
</reference>
<feature type="chain" id="PRO_5036469334" evidence="3">
    <location>
        <begin position="26"/>
        <end position="414"/>
    </location>
</feature>
<dbReference type="SUPFAM" id="SSF53850">
    <property type="entry name" value="Periplasmic binding protein-like II"/>
    <property type="match status" value="1"/>
</dbReference>
<dbReference type="EMBL" id="WHUT02000002">
    <property type="protein sequence ID" value="NUB43691.1"/>
    <property type="molecule type" value="Genomic_DNA"/>
</dbReference>
<keyword evidence="5" id="KW-1185">Reference proteome</keyword>
<gene>
    <name evidence="4" type="ORF">GEU84_004780</name>
</gene>
<dbReference type="InterPro" id="IPR050490">
    <property type="entry name" value="Bact_solute-bd_prot1"/>
</dbReference>
<name>A0A8X8GYE8_9RHOB</name>
<accession>A0A8X8GYE8</accession>
<dbReference type="RefSeq" id="WP_152824254.1">
    <property type="nucleotide sequence ID" value="NZ_WHUT02000002.1"/>
</dbReference>
<evidence type="ECO:0000313" key="5">
    <source>
        <dbReference type="Proteomes" id="UP000484076"/>
    </source>
</evidence>
<dbReference type="GO" id="GO:0042597">
    <property type="term" value="C:periplasmic space"/>
    <property type="evidence" value="ECO:0007669"/>
    <property type="project" value="UniProtKB-SubCell"/>
</dbReference>
<evidence type="ECO:0000256" key="3">
    <source>
        <dbReference type="SAM" id="SignalP"/>
    </source>
</evidence>
<organism evidence="4 5">
    <name type="scientific">Fertoeibacter niger</name>
    <dbReference type="NCBI Taxonomy" id="2656921"/>
    <lineage>
        <taxon>Bacteria</taxon>
        <taxon>Pseudomonadati</taxon>
        <taxon>Pseudomonadota</taxon>
        <taxon>Alphaproteobacteria</taxon>
        <taxon>Rhodobacterales</taxon>
        <taxon>Paracoccaceae</taxon>
        <taxon>Fertoeibacter</taxon>
    </lineage>
</organism>
<comment type="similarity">
    <text evidence="2">Belongs to the bacterial solute-binding protein 1 family.</text>
</comment>
<dbReference type="AlphaFoldDB" id="A0A8X8GYE8"/>
<dbReference type="Proteomes" id="UP000484076">
    <property type="component" value="Unassembled WGS sequence"/>
</dbReference>
<dbReference type="PANTHER" id="PTHR43649:SF12">
    <property type="entry name" value="DIACETYLCHITOBIOSE BINDING PROTEIN DASA"/>
    <property type="match status" value="1"/>
</dbReference>
<feature type="signal peptide" evidence="3">
    <location>
        <begin position="1"/>
        <end position="25"/>
    </location>
</feature>
<comment type="caution">
    <text evidence="4">The sequence shown here is derived from an EMBL/GenBank/DDBJ whole genome shotgun (WGS) entry which is preliminary data.</text>
</comment>
<proteinExistence type="inferred from homology"/>
<dbReference type="PANTHER" id="PTHR43649">
    <property type="entry name" value="ARABINOSE-BINDING PROTEIN-RELATED"/>
    <property type="match status" value="1"/>
</dbReference>